<dbReference type="Gene3D" id="1.10.10.10">
    <property type="entry name" value="Winged helix-like DNA-binding domain superfamily/Winged helix DNA-binding domain"/>
    <property type="match status" value="1"/>
</dbReference>
<protein>
    <submittedName>
        <fullName evidence="5">FCD domain-containing protein</fullName>
    </submittedName>
</protein>
<evidence type="ECO:0000313" key="5">
    <source>
        <dbReference type="EMBL" id="MDA5401583.1"/>
    </source>
</evidence>
<dbReference type="SUPFAM" id="SSF48008">
    <property type="entry name" value="GntR ligand-binding domain-like"/>
    <property type="match status" value="1"/>
</dbReference>
<keyword evidence="6" id="KW-1185">Reference proteome</keyword>
<dbReference type="SUPFAM" id="SSF46785">
    <property type="entry name" value="Winged helix' DNA-binding domain"/>
    <property type="match status" value="1"/>
</dbReference>
<dbReference type="GO" id="GO:0003677">
    <property type="term" value="F:DNA binding"/>
    <property type="evidence" value="ECO:0007669"/>
    <property type="project" value="UniProtKB-KW"/>
</dbReference>
<dbReference type="SMART" id="SM00345">
    <property type="entry name" value="HTH_GNTR"/>
    <property type="match status" value="1"/>
</dbReference>
<proteinExistence type="predicted"/>
<name>A0A9X3UN64_9HYPH</name>
<dbReference type="Pfam" id="PF07729">
    <property type="entry name" value="FCD"/>
    <property type="match status" value="1"/>
</dbReference>
<dbReference type="Proteomes" id="UP001151234">
    <property type="component" value="Unassembled WGS sequence"/>
</dbReference>
<gene>
    <name evidence="5" type="ORF">OQ273_23655</name>
</gene>
<dbReference type="PANTHER" id="PTHR43537">
    <property type="entry name" value="TRANSCRIPTIONAL REGULATOR, GNTR FAMILY"/>
    <property type="match status" value="1"/>
</dbReference>
<organism evidence="5 6">
    <name type="scientific">Hoeflea prorocentri</name>
    <dbReference type="NCBI Taxonomy" id="1922333"/>
    <lineage>
        <taxon>Bacteria</taxon>
        <taxon>Pseudomonadati</taxon>
        <taxon>Pseudomonadota</taxon>
        <taxon>Alphaproteobacteria</taxon>
        <taxon>Hyphomicrobiales</taxon>
        <taxon>Rhizobiaceae</taxon>
        <taxon>Hoeflea</taxon>
    </lineage>
</organism>
<feature type="domain" description="HTH gntR-type" evidence="4">
    <location>
        <begin position="1"/>
        <end position="69"/>
    </location>
</feature>
<dbReference type="PROSITE" id="PS50949">
    <property type="entry name" value="HTH_GNTR"/>
    <property type="match status" value="1"/>
</dbReference>
<dbReference type="InterPro" id="IPR000524">
    <property type="entry name" value="Tscrpt_reg_HTH_GntR"/>
</dbReference>
<comment type="caution">
    <text evidence="5">The sequence shown here is derived from an EMBL/GenBank/DDBJ whole genome shotgun (WGS) entry which is preliminary data.</text>
</comment>
<dbReference type="InterPro" id="IPR008920">
    <property type="entry name" value="TF_FadR/GntR_C"/>
</dbReference>
<dbReference type="InterPro" id="IPR011711">
    <property type="entry name" value="GntR_C"/>
</dbReference>
<sequence>MNIAQSIVDDLGRRIVRGELHAGGPALIEQDIVSEFGASRNVVREAVKTLAAKNLVRSERRVGTIVQPPQEWNLLDPQVIEWMLSEESTHETLLSALSELRLIFEPEAAALAARRATSRQILRLFDCFEQMQHYAEDPKRAIEHDVLFHEALLDACGNPLLRSLNHSISLLLRANFKLSIQVDNAFIRNLEDHGFIAEAIRDREPEKARQAVITLLRKNQLDIDSMQPSGNRQ</sequence>
<dbReference type="Pfam" id="PF00392">
    <property type="entry name" value="GntR"/>
    <property type="match status" value="1"/>
</dbReference>
<evidence type="ECO:0000256" key="3">
    <source>
        <dbReference type="ARBA" id="ARBA00023163"/>
    </source>
</evidence>
<accession>A0A9X3UN64</accession>
<dbReference type="EMBL" id="JAPJZI010000002">
    <property type="protein sequence ID" value="MDA5401583.1"/>
    <property type="molecule type" value="Genomic_DNA"/>
</dbReference>
<keyword evidence="3" id="KW-0804">Transcription</keyword>
<dbReference type="InterPro" id="IPR036388">
    <property type="entry name" value="WH-like_DNA-bd_sf"/>
</dbReference>
<keyword evidence="1" id="KW-0805">Transcription regulation</keyword>
<dbReference type="PANTHER" id="PTHR43537:SF44">
    <property type="entry name" value="GNTR FAMILY REGULATORY PROTEIN"/>
    <property type="match status" value="1"/>
</dbReference>
<dbReference type="SMART" id="SM00895">
    <property type="entry name" value="FCD"/>
    <property type="match status" value="1"/>
</dbReference>
<dbReference type="CDD" id="cd07377">
    <property type="entry name" value="WHTH_GntR"/>
    <property type="match status" value="1"/>
</dbReference>
<evidence type="ECO:0000313" key="6">
    <source>
        <dbReference type="Proteomes" id="UP001151234"/>
    </source>
</evidence>
<dbReference type="GO" id="GO:0003700">
    <property type="term" value="F:DNA-binding transcription factor activity"/>
    <property type="evidence" value="ECO:0007669"/>
    <property type="project" value="InterPro"/>
</dbReference>
<dbReference type="Gene3D" id="1.20.120.530">
    <property type="entry name" value="GntR ligand-binding domain-like"/>
    <property type="match status" value="1"/>
</dbReference>
<dbReference type="RefSeq" id="WP_267993563.1">
    <property type="nucleotide sequence ID" value="NZ_JAPJZI010000002.1"/>
</dbReference>
<keyword evidence="2" id="KW-0238">DNA-binding</keyword>
<reference evidence="5" key="1">
    <citation type="submission" date="2022-11" db="EMBL/GenBank/DDBJ databases">
        <title>Draft genome sequence of Hoeflea poritis E7-10 and Hoeflea prorocentri PM5-8, separated from scleractinian coral Porites lutea and marine dinoflagellate.</title>
        <authorList>
            <person name="Zhang G."/>
            <person name="Wei Q."/>
            <person name="Cai L."/>
        </authorList>
    </citation>
    <scope>NUCLEOTIDE SEQUENCE</scope>
    <source>
        <strain evidence="5">PM5-8</strain>
    </source>
</reference>
<dbReference type="AlphaFoldDB" id="A0A9X3UN64"/>
<dbReference type="InterPro" id="IPR036390">
    <property type="entry name" value="WH_DNA-bd_sf"/>
</dbReference>
<evidence type="ECO:0000256" key="1">
    <source>
        <dbReference type="ARBA" id="ARBA00023015"/>
    </source>
</evidence>
<evidence type="ECO:0000259" key="4">
    <source>
        <dbReference type="PROSITE" id="PS50949"/>
    </source>
</evidence>
<evidence type="ECO:0000256" key="2">
    <source>
        <dbReference type="ARBA" id="ARBA00023125"/>
    </source>
</evidence>